<protein>
    <submittedName>
        <fullName evidence="1">Methyltransferase domain</fullName>
    </submittedName>
</protein>
<dbReference type="AlphaFoldDB" id="A0A450UX59"/>
<dbReference type="CDD" id="cd02440">
    <property type="entry name" value="AdoMet_MTases"/>
    <property type="match status" value="1"/>
</dbReference>
<sequence length="276" mass="32275">MKNQEQIGIDPPIDMARTQDRHDLYQRAVQCPKVEIDFIDETFRTLRGRRASSLREDFCGTANTACEWVRRRKTNHAIGIDLDPEVQDWGRRHNLARLDQDTRRRISLHSADVRTVRTEPMNIILAMNFSYWLFTGRDTMTRYFRGVRDALTQNGVFFLDAYGGYDCHKVTLDRNPCEGFTYIWDQTAFDPITGEMTCLIHFEFPDGSRMDSAFRYDWRLWTLPEIREMLFDAGFRRTIVYWQGTDEETGDGNGVFTPAIKGDPDPAWIVYITAEK</sequence>
<dbReference type="GO" id="GO:0008168">
    <property type="term" value="F:methyltransferase activity"/>
    <property type="evidence" value="ECO:0007669"/>
    <property type="project" value="UniProtKB-KW"/>
</dbReference>
<dbReference type="Gene3D" id="2.20.25.110">
    <property type="entry name" value="S-adenosyl-L-methionine-dependent methyltransferases"/>
    <property type="match status" value="1"/>
</dbReference>
<reference evidence="1" key="1">
    <citation type="submission" date="2019-02" db="EMBL/GenBank/DDBJ databases">
        <authorList>
            <person name="Gruber-Vodicka R. H."/>
            <person name="Seah K. B. B."/>
        </authorList>
    </citation>
    <scope>NUCLEOTIDE SEQUENCE</scope>
    <source>
        <strain evidence="1">BECK_M7</strain>
    </source>
</reference>
<dbReference type="EMBL" id="CAADFF010000095">
    <property type="protein sequence ID" value="VFJ97109.1"/>
    <property type="molecule type" value="Genomic_DNA"/>
</dbReference>
<dbReference type="GO" id="GO:0032259">
    <property type="term" value="P:methylation"/>
    <property type="evidence" value="ECO:0007669"/>
    <property type="project" value="UniProtKB-KW"/>
</dbReference>
<dbReference type="InterPro" id="IPR029063">
    <property type="entry name" value="SAM-dependent_MTases_sf"/>
</dbReference>
<dbReference type="Gene3D" id="3.40.50.150">
    <property type="entry name" value="Vaccinia Virus protein VP39"/>
    <property type="match status" value="1"/>
</dbReference>
<keyword evidence="1" id="KW-0489">Methyltransferase</keyword>
<dbReference type="SUPFAM" id="SSF53335">
    <property type="entry name" value="S-adenosyl-L-methionine-dependent methyltransferases"/>
    <property type="match status" value="1"/>
</dbReference>
<organism evidence="1">
    <name type="scientific">Candidatus Kentrum sp. LFY</name>
    <dbReference type="NCBI Taxonomy" id="2126342"/>
    <lineage>
        <taxon>Bacteria</taxon>
        <taxon>Pseudomonadati</taxon>
        <taxon>Pseudomonadota</taxon>
        <taxon>Gammaproteobacteria</taxon>
        <taxon>Candidatus Kentrum</taxon>
    </lineage>
</organism>
<accession>A0A450UX59</accession>
<evidence type="ECO:0000313" key="1">
    <source>
        <dbReference type="EMBL" id="VFJ97109.1"/>
    </source>
</evidence>
<dbReference type="PANTHER" id="PTHR37211">
    <property type="entry name" value="EXPRESSED PROTEIN"/>
    <property type="match status" value="1"/>
</dbReference>
<dbReference type="PANTHER" id="PTHR37211:SF1">
    <property type="entry name" value="EXPRESSED PROTEIN"/>
    <property type="match status" value="1"/>
</dbReference>
<proteinExistence type="predicted"/>
<name>A0A450UX59_9GAMM</name>
<gene>
    <name evidence="1" type="ORF">BECKLFY1418B_GA0070995_10955</name>
</gene>
<keyword evidence="1" id="KW-0808">Transferase</keyword>